<keyword evidence="1" id="KW-0732">Signal</keyword>
<dbReference type="HOGENOM" id="CLU_083660_1_0_1"/>
<accession>A0A0C9TH26</accession>
<name>A0A0C9TH26_SPHS4</name>
<protein>
    <recommendedName>
        <fullName evidence="2">Yeast cell wall synthesis Kre9/Knh1-like N-terminal domain-containing protein</fullName>
    </recommendedName>
</protein>
<sequence>MKFTVPSILLAVFAVFSAIMGVSTMAVSLDKKAALIDFEPPITSPTPGSTFTRGQTITVTWDTSGIPAGTPNQGQMILLRLVGGGQIHVSDLAEGFLLTSGSVQITWPTDVPAGNNYALNLFGDSGNVYGPYTLN</sequence>
<dbReference type="InterPro" id="IPR018466">
    <property type="entry name" value="Kre9/Knh1-like_N"/>
</dbReference>
<feature type="domain" description="Yeast cell wall synthesis Kre9/Knh1-like N-terminal" evidence="2">
    <location>
        <begin position="44"/>
        <end position="125"/>
    </location>
</feature>
<keyword evidence="4" id="KW-1185">Reference proteome</keyword>
<organism evidence="3 4">
    <name type="scientific">Sphaerobolus stellatus (strain SS14)</name>
    <dbReference type="NCBI Taxonomy" id="990650"/>
    <lineage>
        <taxon>Eukaryota</taxon>
        <taxon>Fungi</taxon>
        <taxon>Dikarya</taxon>
        <taxon>Basidiomycota</taxon>
        <taxon>Agaricomycotina</taxon>
        <taxon>Agaricomycetes</taxon>
        <taxon>Phallomycetidae</taxon>
        <taxon>Geastrales</taxon>
        <taxon>Sphaerobolaceae</taxon>
        <taxon>Sphaerobolus</taxon>
    </lineage>
</organism>
<reference evidence="3 4" key="1">
    <citation type="submission" date="2014-06" db="EMBL/GenBank/DDBJ databases">
        <title>Evolutionary Origins and Diversification of the Mycorrhizal Mutualists.</title>
        <authorList>
            <consortium name="DOE Joint Genome Institute"/>
            <consortium name="Mycorrhizal Genomics Consortium"/>
            <person name="Kohler A."/>
            <person name="Kuo A."/>
            <person name="Nagy L.G."/>
            <person name="Floudas D."/>
            <person name="Copeland A."/>
            <person name="Barry K.W."/>
            <person name="Cichocki N."/>
            <person name="Veneault-Fourrey C."/>
            <person name="LaButti K."/>
            <person name="Lindquist E.A."/>
            <person name="Lipzen A."/>
            <person name="Lundell T."/>
            <person name="Morin E."/>
            <person name="Murat C."/>
            <person name="Riley R."/>
            <person name="Ohm R."/>
            <person name="Sun H."/>
            <person name="Tunlid A."/>
            <person name="Henrissat B."/>
            <person name="Grigoriev I.V."/>
            <person name="Hibbett D.S."/>
            <person name="Martin F."/>
        </authorList>
    </citation>
    <scope>NUCLEOTIDE SEQUENCE [LARGE SCALE GENOMIC DNA]</scope>
    <source>
        <strain evidence="3 4">SS14</strain>
    </source>
</reference>
<evidence type="ECO:0000313" key="4">
    <source>
        <dbReference type="Proteomes" id="UP000054279"/>
    </source>
</evidence>
<dbReference type="Pfam" id="PF10342">
    <property type="entry name" value="Kre9_KNH"/>
    <property type="match status" value="1"/>
</dbReference>
<dbReference type="EMBL" id="KN837298">
    <property type="protein sequence ID" value="KIJ28778.1"/>
    <property type="molecule type" value="Genomic_DNA"/>
</dbReference>
<evidence type="ECO:0000256" key="1">
    <source>
        <dbReference type="ARBA" id="ARBA00022729"/>
    </source>
</evidence>
<dbReference type="AlphaFoldDB" id="A0A0C9TH26"/>
<evidence type="ECO:0000259" key="2">
    <source>
        <dbReference type="Pfam" id="PF10342"/>
    </source>
</evidence>
<dbReference type="Proteomes" id="UP000054279">
    <property type="component" value="Unassembled WGS sequence"/>
</dbReference>
<dbReference type="OrthoDB" id="2339190at2759"/>
<gene>
    <name evidence="3" type="ORF">M422DRAFT_269903</name>
</gene>
<evidence type="ECO:0000313" key="3">
    <source>
        <dbReference type="EMBL" id="KIJ28778.1"/>
    </source>
</evidence>
<proteinExistence type="predicted"/>